<accession>A0A8X6IQW0</accession>
<name>A0A8X6IQW0_9ARAC</name>
<dbReference type="AlphaFoldDB" id="A0A8X6IQW0"/>
<gene>
    <name evidence="1" type="ORF">TNIN_380601</name>
</gene>
<dbReference type="Proteomes" id="UP000886998">
    <property type="component" value="Unassembled WGS sequence"/>
</dbReference>
<organism evidence="1 2">
    <name type="scientific">Trichonephila inaurata madagascariensis</name>
    <dbReference type="NCBI Taxonomy" id="2747483"/>
    <lineage>
        <taxon>Eukaryota</taxon>
        <taxon>Metazoa</taxon>
        <taxon>Ecdysozoa</taxon>
        <taxon>Arthropoda</taxon>
        <taxon>Chelicerata</taxon>
        <taxon>Arachnida</taxon>
        <taxon>Araneae</taxon>
        <taxon>Araneomorphae</taxon>
        <taxon>Entelegynae</taxon>
        <taxon>Araneoidea</taxon>
        <taxon>Nephilidae</taxon>
        <taxon>Trichonephila</taxon>
        <taxon>Trichonephila inaurata</taxon>
    </lineage>
</organism>
<comment type="caution">
    <text evidence="1">The sequence shown here is derived from an EMBL/GenBank/DDBJ whole genome shotgun (WGS) entry which is preliminary data.</text>
</comment>
<reference evidence="1" key="1">
    <citation type="submission" date="2020-08" db="EMBL/GenBank/DDBJ databases">
        <title>Multicomponent nature underlies the extraordinary mechanical properties of spider dragline silk.</title>
        <authorList>
            <person name="Kono N."/>
            <person name="Nakamura H."/>
            <person name="Mori M."/>
            <person name="Yoshida Y."/>
            <person name="Ohtoshi R."/>
            <person name="Malay A.D."/>
            <person name="Moran D.A.P."/>
            <person name="Tomita M."/>
            <person name="Numata K."/>
            <person name="Arakawa K."/>
        </authorList>
    </citation>
    <scope>NUCLEOTIDE SEQUENCE</scope>
</reference>
<dbReference type="EMBL" id="BMAV01026836">
    <property type="protein sequence ID" value="GFS53759.1"/>
    <property type="molecule type" value="Genomic_DNA"/>
</dbReference>
<keyword evidence="2" id="KW-1185">Reference proteome</keyword>
<sequence length="142" mass="16202">MLRFIRGQPHLWFNGTVRVPCYLKEGSQHFALPYRLYASAYADEPGTARAFFKGEKGIGLIQGQEFYTLPPDAFGLPPPYILTSPCFRLKAIVIPYVYSSFYTFALSQLDCVRFAAPCLPWHWHFKYASKAKRPFVLALAAK</sequence>
<evidence type="ECO:0000313" key="2">
    <source>
        <dbReference type="Proteomes" id="UP000886998"/>
    </source>
</evidence>
<protein>
    <submittedName>
        <fullName evidence="1">Uncharacterized protein</fullName>
    </submittedName>
</protein>
<evidence type="ECO:0000313" key="1">
    <source>
        <dbReference type="EMBL" id="GFS53759.1"/>
    </source>
</evidence>
<proteinExistence type="predicted"/>